<feature type="domain" description="Response regulatory" evidence="4">
    <location>
        <begin position="6"/>
        <end position="122"/>
    </location>
</feature>
<dbReference type="PROSITE" id="PS00622">
    <property type="entry name" value="HTH_LUXR_1"/>
    <property type="match status" value="1"/>
</dbReference>
<dbReference type="SUPFAM" id="SSF52172">
    <property type="entry name" value="CheY-like"/>
    <property type="match status" value="1"/>
</dbReference>
<name>A0A3S8UVR9_9FLOR</name>
<feature type="modified residue" description="4-aspartylphosphate" evidence="2">
    <location>
        <position position="55"/>
    </location>
</feature>
<evidence type="ECO:0000256" key="1">
    <source>
        <dbReference type="ARBA" id="ARBA00022553"/>
    </source>
</evidence>
<dbReference type="PRINTS" id="PR00038">
    <property type="entry name" value="HTHLUXR"/>
</dbReference>
<accession>A0A3S8UVR9</accession>
<dbReference type="AlphaFoldDB" id="A0A3S8UVR9"/>
<geneLocation type="plastid" evidence="5"/>
<dbReference type="Pfam" id="PF00196">
    <property type="entry name" value="GerE"/>
    <property type="match status" value="1"/>
</dbReference>
<dbReference type="SMART" id="SM00421">
    <property type="entry name" value="HTH_LUXR"/>
    <property type="match status" value="1"/>
</dbReference>
<evidence type="ECO:0000259" key="3">
    <source>
        <dbReference type="PROSITE" id="PS50043"/>
    </source>
</evidence>
<dbReference type="Pfam" id="PF00072">
    <property type="entry name" value="Response_reg"/>
    <property type="match status" value="1"/>
</dbReference>
<dbReference type="PANTHER" id="PTHR44591:SF3">
    <property type="entry name" value="RESPONSE REGULATORY DOMAIN-CONTAINING PROTEIN"/>
    <property type="match status" value="1"/>
</dbReference>
<dbReference type="PROSITE" id="PS50110">
    <property type="entry name" value="RESPONSE_REGULATORY"/>
    <property type="match status" value="1"/>
</dbReference>
<dbReference type="GO" id="GO:0000160">
    <property type="term" value="P:phosphorelay signal transduction system"/>
    <property type="evidence" value="ECO:0007669"/>
    <property type="project" value="InterPro"/>
</dbReference>
<dbReference type="InterPro" id="IPR000792">
    <property type="entry name" value="Tscrpt_reg_LuxR_C"/>
</dbReference>
<dbReference type="InterPro" id="IPR036388">
    <property type="entry name" value="WH-like_DNA-bd_sf"/>
</dbReference>
<proteinExistence type="predicted"/>
<protein>
    <submittedName>
        <fullName evidence="5">Ycf29</fullName>
    </submittedName>
</protein>
<dbReference type="CDD" id="cd06170">
    <property type="entry name" value="LuxR_C_like"/>
    <property type="match status" value="1"/>
</dbReference>
<feature type="domain" description="HTH luxR-type" evidence="3">
    <location>
        <begin position="139"/>
        <end position="203"/>
    </location>
</feature>
<dbReference type="PROSITE" id="PS50043">
    <property type="entry name" value="HTH_LUXR_2"/>
    <property type="match status" value="1"/>
</dbReference>
<evidence type="ECO:0000313" key="5">
    <source>
        <dbReference type="EMBL" id="AZL87960.1"/>
    </source>
</evidence>
<dbReference type="EMBL" id="MK039115">
    <property type="protein sequence ID" value="AZL87960.1"/>
    <property type="molecule type" value="Genomic_DNA"/>
</dbReference>
<keyword evidence="1 2" id="KW-0597">Phosphoprotein</keyword>
<organism evidence="5">
    <name type="scientific">Leachiella pacifica</name>
    <dbReference type="NCBI Taxonomy" id="282357"/>
    <lineage>
        <taxon>Eukaryota</taxon>
        <taxon>Rhodophyta</taxon>
        <taxon>Florideophyceae</taxon>
        <taxon>Rhodymeniophycidae</taxon>
        <taxon>Gigartinales</taxon>
        <taxon>Choreocolacaceae</taxon>
        <taxon>Leachiella</taxon>
    </lineage>
</organism>
<keyword evidence="5" id="KW-0934">Plastid</keyword>
<dbReference type="Gene3D" id="1.10.10.10">
    <property type="entry name" value="Winged helix-like DNA-binding domain superfamily/Winged helix DNA-binding domain"/>
    <property type="match status" value="1"/>
</dbReference>
<evidence type="ECO:0000259" key="4">
    <source>
        <dbReference type="PROSITE" id="PS50110"/>
    </source>
</evidence>
<dbReference type="PANTHER" id="PTHR44591">
    <property type="entry name" value="STRESS RESPONSE REGULATOR PROTEIN 1"/>
    <property type="match status" value="1"/>
</dbReference>
<dbReference type="InterPro" id="IPR011006">
    <property type="entry name" value="CheY-like_superfamily"/>
</dbReference>
<gene>
    <name evidence="5" type="primary">ycf29</name>
</gene>
<reference evidence="5" key="1">
    <citation type="journal article" date="2018" name="J. Phycol.">
        <title>Molecular phylogenetics supports a clade of red algal parasites retaining native plastids: taxonomy and terminology revised.</title>
        <authorList>
            <person name="Salomaki E.D."/>
            <person name="Lane C.E."/>
        </authorList>
    </citation>
    <scope>NUCLEOTIDE SEQUENCE</scope>
</reference>
<sequence>MKNKIKILLVDDDNNLRKLLLNYLRTVGYVAYSVESVCKALVFMKKNIPNLIISDIIMKGLDGYDFIRFIKLNDILFYIPVIFLTAKGMIKDRVKGYNLGCKAYVVKPFNLYELVAIIDNIFYYQNRQKEINLFFNFQELNSFNFTPREQTVLILLLQGYMNKEIANNLNLSLRNVEKYVSRLLEKTNSRNRVNLMRLLFIKNKGE</sequence>
<evidence type="ECO:0000256" key="2">
    <source>
        <dbReference type="PROSITE-ProRule" id="PRU00169"/>
    </source>
</evidence>
<dbReference type="Gene3D" id="3.40.50.2300">
    <property type="match status" value="1"/>
</dbReference>
<dbReference type="GO" id="GO:0006355">
    <property type="term" value="P:regulation of DNA-templated transcription"/>
    <property type="evidence" value="ECO:0007669"/>
    <property type="project" value="InterPro"/>
</dbReference>
<dbReference type="InterPro" id="IPR050595">
    <property type="entry name" value="Bact_response_regulator"/>
</dbReference>
<dbReference type="InterPro" id="IPR001789">
    <property type="entry name" value="Sig_transdc_resp-reg_receiver"/>
</dbReference>
<dbReference type="SMART" id="SM00448">
    <property type="entry name" value="REC"/>
    <property type="match status" value="1"/>
</dbReference>